<feature type="region of interest" description="Disordered" evidence="1">
    <location>
        <begin position="297"/>
        <end position="316"/>
    </location>
</feature>
<feature type="compositionally biased region" description="Low complexity" evidence="1">
    <location>
        <begin position="299"/>
        <end position="315"/>
    </location>
</feature>
<comment type="caution">
    <text evidence="2">The sequence shown here is derived from an EMBL/GenBank/DDBJ whole genome shotgun (WGS) entry which is preliminary data.</text>
</comment>
<feature type="region of interest" description="Disordered" evidence="1">
    <location>
        <begin position="1"/>
        <end position="31"/>
    </location>
</feature>
<protein>
    <submittedName>
        <fullName evidence="2">Uncharacterized protein</fullName>
    </submittedName>
</protein>
<dbReference type="AlphaFoldDB" id="A0A511K9L6"/>
<dbReference type="EMBL" id="BJWK01000002">
    <property type="protein sequence ID" value="GEM07048.1"/>
    <property type="molecule type" value="Genomic_DNA"/>
</dbReference>
<sequence>MGKMEAPGPPMVSETRGATQPRQHEPVATTSTTPLIRCSQCKKHKLPSDFPQRVTNLQPYQVCLTHKWYWTDAKKAANWAPSEVKDIQEVCDEAVQLARGATGVPENWLVEGRPDDRAAMVQRIAHSGGWAHKQVTVRALAQTDARPSPTFAYVLNPVSPSAPPDAYRLTLYHHENVGKYTLTLRPEGKAKKAAAWSRPERTKAGKAKAAAAVVDNADLARPDATAQTPDGVASMEPVLPTPPNDIEVVGRPAKADPLPPQRDKAARKRDRDREIMPPPPVPMARPPKKGRRIEPVLVSPAPSSSSSTTQQSPFSGTHDWSRFLSFPTHYLSNADTPIVPIANGSSSSHSSQHDLRHTSHGFHSSAAASSPASYQRPLTLWEMLGSSLFDPPNLDSPPAQPLHPVHNQRQSHLRLRSSAPAPTPPPPTAVISPELTAAISRALTEAGYSTGGTFETPAAPVEEEEEYVEEAEEAYYEDSIPDTSSEEEEDEEADAAEAAEASDVSSFFESSAEETDYASEGEAVGGADEEEEEEDDWLEGFAAQQMGLQRGGARVRARGQPRGRKVANVGDGDNELSEMEQVRVGKGGSPGTGGDDEIDELDSGDSGRDA</sequence>
<reference evidence="2 3" key="1">
    <citation type="submission" date="2019-07" db="EMBL/GenBank/DDBJ databases">
        <title>Rhodotorula toruloides NBRC10032 genome sequencing.</title>
        <authorList>
            <person name="Shida Y."/>
            <person name="Takaku H."/>
            <person name="Ogasawara W."/>
            <person name="Mori K."/>
        </authorList>
    </citation>
    <scope>NUCLEOTIDE SEQUENCE [LARGE SCALE GENOMIC DNA]</scope>
    <source>
        <strain evidence="2 3">NBRC10032</strain>
    </source>
</reference>
<proteinExistence type="predicted"/>
<feature type="compositionally biased region" description="Acidic residues" evidence="1">
    <location>
        <begin position="527"/>
        <end position="538"/>
    </location>
</feature>
<feature type="compositionally biased region" description="Basic and acidic residues" evidence="1">
    <location>
        <begin position="261"/>
        <end position="275"/>
    </location>
</feature>
<evidence type="ECO:0000313" key="3">
    <source>
        <dbReference type="Proteomes" id="UP000321518"/>
    </source>
</evidence>
<gene>
    <name evidence="2" type="ORF">Rt10032_c02g1065</name>
</gene>
<feature type="compositionally biased region" description="Pro residues" evidence="1">
    <location>
        <begin position="276"/>
        <end position="285"/>
    </location>
</feature>
<feature type="compositionally biased region" description="Basic residues" evidence="1">
    <location>
        <begin position="553"/>
        <end position="565"/>
    </location>
</feature>
<feature type="compositionally biased region" description="Acidic residues" evidence="1">
    <location>
        <begin position="461"/>
        <end position="497"/>
    </location>
</feature>
<feature type="region of interest" description="Disordered" evidence="1">
    <location>
        <begin position="220"/>
        <end position="291"/>
    </location>
</feature>
<dbReference type="Proteomes" id="UP000321518">
    <property type="component" value="Unassembled WGS sequence"/>
</dbReference>
<accession>A0A511K9L6</accession>
<dbReference type="OrthoDB" id="2528772at2759"/>
<evidence type="ECO:0000256" key="1">
    <source>
        <dbReference type="SAM" id="MobiDB-lite"/>
    </source>
</evidence>
<feature type="compositionally biased region" description="Low complexity" evidence="1">
    <location>
        <begin position="498"/>
        <end position="510"/>
    </location>
</feature>
<evidence type="ECO:0000313" key="2">
    <source>
        <dbReference type="EMBL" id="GEM07048.1"/>
    </source>
</evidence>
<name>A0A511K9L6_RHOTO</name>
<feature type="compositionally biased region" description="Acidic residues" evidence="1">
    <location>
        <begin position="594"/>
        <end position="603"/>
    </location>
</feature>
<feature type="region of interest" description="Disordered" evidence="1">
    <location>
        <begin position="341"/>
        <end position="370"/>
    </location>
</feature>
<feature type="region of interest" description="Disordered" evidence="1">
    <location>
        <begin position="391"/>
        <end position="431"/>
    </location>
</feature>
<feature type="region of interest" description="Disordered" evidence="1">
    <location>
        <begin position="446"/>
        <end position="610"/>
    </location>
</feature>
<organism evidence="2 3">
    <name type="scientific">Rhodotorula toruloides</name>
    <name type="common">Yeast</name>
    <name type="synonym">Rhodosporidium toruloides</name>
    <dbReference type="NCBI Taxonomy" id="5286"/>
    <lineage>
        <taxon>Eukaryota</taxon>
        <taxon>Fungi</taxon>
        <taxon>Dikarya</taxon>
        <taxon>Basidiomycota</taxon>
        <taxon>Pucciniomycotina</taxon>
        <taxon>Microbotryomycetes</taxon>
        <taxon>Sporidiobolales</taxon>
        <taxon>Sporidiobolaceae</taxon>
        <taxon>Rhodotorula</taxon>
    </lineage>
</organism>